<dbReference type="EMBL" id="CAJOBR010081422">
    <property type="protein sequence ID" value="CAF5124246.1"/>
    <property type="molecule type" value="Genomic_DNA"/>
</dbReference>
<reference evidence="1" key="1">
    <citation type="submission" date="2021-02" db="EMBL/GenBank/DDBJ databases">
        <authorList>
            <person name="Nowell W R."/>
        </authorList>
    </citation>
    <scope>NUCLEOTIDE SEQUENCE</scope>
</reference>
<evidence type="ECO:0000313" key="2">
    <source>
        <dbReference type="EMBL" id="CAF5124246.1"/>
    </source>
</evidence>
<proteinExistence type="predicted"/>
<evidence type="ECO:0000313" key="1">
    <source>
        <dbReference type="EMBL" id="CAF5094825.1"/>
    </source>
</evidence>
<feature type="non-terminal residue" evidence="1">
    <location>
        <position position="80"/>
    </location>
</feature>
<comment type="caution">
    <text evidence="1">The sequence shown here is derived from an EMBL/GenBank/DDBJ whole genome shotgun (WGS) entry which is preliminary data.</text>
</comment>
<organism evidence="1 3">
    <name type="scientific">Rotaria socialis</name>
    <dbReference type="NCBI Taxonomy" id="392032"/>
    <lineage>
        <taxon>Eukaryota</taxon>
        <taxon>Metazoa</taxon>
        <taxon>Spiralia</taxon>
        <taxon>Gnathifera</taxon>
        <taxon>Rotifera</taxon>
        <taxon>Eurotatoria</taxon>
        <taxon>Bdelloidea</taxon>
        <taxon>Philodinida</taxon>
        <taxon>Philodinidae</taxon>
        <taxon>Rotaria</taxon>
    </lineage>
</organism>
<dbReference type="Proteomes" id="UP000663848">
    <property type="component" value="Unassembled WGS sequence"/>
</dbReference>
<accession>A0A822EB94</accession>
<feature type="non-terminal residue" evidence="1">
    <location>
        <position position="1"/>
    </location>
</feature>
<gene>
    <name evidence="1" type="ORF">QYT958_LOCUS44524</name>
    <name evidence="2" type="ORF">QYT958_LOCUS46268</name>
</gene>
<dbReference type="AlphaFoldDB" id="A0A822EB94"/>
<dbReference type="EMBL" id="CAJOBR010069348">
    <property type="protein sequence ID" value="CAF5094825.1"/>
    <property type="molecule type" value="Genomic_DNA"/>
</dbReference>
<sequence length="80" mass="8772">SSSNNLAIPSPSSLPLSSRTSAVLAGTENLPRLDLFLSSRVQQSALLNNKIYNDTLNEYVFTRTISIQRPLTRVDHNGTV</sequence>
<protein>
    <submittedName>
        <fullName evidence="1">Uncharacterized protein</fullName>
    </submittedName>
</protein>
<evidence type="ECO:0000313" key="3">
    <source>
        <dbReference type="Proteomes" id="UP000663848"/>
    </source>
</evidence>
<name>A0A822EB94_9BILA</name>